<dbReference type="PROSITE" id="PS51698">
    <property type="entry name" value="U_BOX"/>
    <property type="match status" value="1"/>
</dbReference>
<dbReference type="InterPro" id="IPR019775">
    <property type="entry name" value="WD40_repeat_CS"/>
</dbReference>
<feature type="domain" description="U-box" evidence="23">
    <location>
        <begin position="1"/>
        <end position="84"/>
    </location>
</feature>
<dbReference type="CDD" id="cd00200">
    <property type="entry name" value="WD40"/>
    <property type="match status" value="1"/>
</dbReference>
<dbReference type="InterPro" id="IPR055340">
    <property type="entry name" value="RING-Ubox_PRP19"/>
</dbReference>
<evidence type="ECO:0000256" key="7">
    <source>
        <dbReference type="ARBA" id="ARBA00022574"/>
    </source>
</evidence>
<evidence type="ECO:0000256" key="17">
    <source>
        <dbReference type="ARBA" id="ARBA00023187"/>
    </source>
</evidence>
<dbReference type="OrthoDB" id="687049at2759"/>
<keyword evidence="16" id="KW-0862">Zinc</keyword>
<evidence type="ECO:0000256" key="13">
    <source>
        <dbReference type="ARBA" id="ARBA00022763"/>
    </source>
</evidence>
<keyword evidence="19 21" id="KW-0539">Nucleus</keyword>
<dbReference type="GO" id="GO:0000974">
    <property type="term" value="C:Prp19 complex"/>
    <property type="evidence" value="ECO:0007669"/>
    <property type="project" value="UniProtKB-UniRule"/>
</dbReference>
<evidence type="ECO:0000313" key="24">
    <source>
        <dbReference type="EMBL" id="KAJ1912630.1"/>
    </source>
</evidence>
<dbReference type="AlphaFoldDB" id="A0A9W7ZSS1"/>
<dbReference type="InterPro" id="IPR020472">
    <property type="entry name" value="WD40_PAC1"/>
</dbReference>
<dbReference type="GO" id="GO:0005737">
    <property type="term" value="C:cytoplasm"/>
    <property type="evidence" value="ECO:0007669"/>
    <property type="project" value="TreeGrafter"/>
</dbReference>
<dbReference type="GO" id="GO:0006281">
    <property type="term" value="P:DNA repair"/>
    <property type="evidence" value="ECO:0007669"/>
    <property type="project" value="UniProtKB-KW"/>
</dbReference>
<dbReference type="Pfam" id="PF08606">
    <property type="entry name" value="Prp19"/>
    <property type="match status" value="1"/>
</dbReference>
<keyword evidence="15 21" id="KW-0833">Ubl conjugation pathway</keyword>
<evidence type="ECO:0000256" key="3">
    <source>
        <dbReference type="ARBA" id="ARBA00004906"/>
    </source>
</evidence>
<dbReference type="InterPro" id="IPR036322">
    <property type="entry name" value="WD40_repeat_dom_sf"/>
</dbReference>
<dbReference type="EMBL" id="JANBPT010000816">
    <property type="protein sequence ID" value="KAJ1912630.1"/>
    <property type="molecule type" value="Genomic_DNA"/>
</dbReference>
<dbReference type="PANTHER" id="PTHR43995:SF1">
    <property type="entry name" value="PRE-MRNA-PROCESSING FACTOR 19"/>
    <property type="match status" value="1"/>
</dbReference>
<evidence type="ECO:0000256" key="6">
    <source>
        <dbReference type="ARBA" id="ARBA00015618"/>
    </source>
</evidence>
<proteinExistence type="inferred from homology"/>
<comment type="caution">
    <text evidence="24">The sequence shown here is derived from an EMBL/GenBank/DDBJ whole genome shotgun (WGS) entry which is preliminary data.</text>
</comment>
<dbReference type="GO" id="GO:0000398">
    <property type="term" value="P:mRNA splicing, via spliceosome"/>
    <property type="evidence" value="ECO:0007669"/>
    <property type="project" value="InterPro"/>
</dbReference>
<comment type="subunit">
    <text evidence="21">Homotetramer.</text>
</comment>
<evidence type="ECO:0000256" key="10">
    <source>
        <dbReference type="ARBA" id="ARBA00022723"/>
    </source>
</evidence>
<dbReference type="CDD" id="cd16656">
    <property type="entry name" value="RING-Ubox_PRP19"/>
    <property type="match status" value="1"/>
</dbReference>
<reference evidence="24" key="1">
    <citation type="submission" date="2022-07" db="EMBL/GenBank/DDBJ databases">
        <title>Phylogenomic reconstructions and comparative analyses of Kickxellomycotina fungi.</title>
        <authorList>
            <person name="Reynolds N.K."/>
            <person name="Stajich J.E."/>
            <person name="Barry K."/>
            <person name="Grigoriev I.V."/>
            <person name="Crous P."/>
            <person name="Smith M.E."/>
        </authorList>
    </citation>
    <scope>NUCLEOTIDE SEQUENCE</scope>
    <source>
        <strain evidence="24">RSA 861</strain>
    </source>
</reference>
<protein>
    <recommendedName>
        <fullName evidence="6 21">Pre-mRNA-processing factor 19</fullName>
        <ecNumber evidence="5 21">2.3.2.27</ecNumber>
    </recommendedName>
</protein>
<comment type="similarity">
    <text evidence="4 21">Belongs to the WD repeat PRP19 family.</text>
</comment>
<dbReference type="PROSITE" id="PS50294">
    <property type="entry name" value="WD_REPEATS_REGION"/>
    <property type="match status" value="2"/>
</dbReference>
<evidence type="ECO:0000256" key="4">
    <source>
        <dbReference type="ARBA" id="ARBA00006388"/>
    </source>
</evidence>
<keyword evidence="18 21" id="KW-0234">DNA repair</keyword>
<comment type="pathway">
    <text evidence="3 21">Protein modification; protein ubiquitination.</text>
</comment>
<evidence type="ECO:0000256" key="22">
    <source>
        <dbReference type="SAM" id="MobiDB-lite"/>
    </source>
</evidence>
<dbReference type="InterPro" id="IPR015943">
    <property type="entry name" value="WD40/YVTN_repeat-like_dom_sf"/>
</dbReference>
<dbReference type="SMART" id="SM00504">
    <property type="entry name" value="Ubox"/>
    <property type="match status" value="1"/>
</dbReference>
<evidence type="ECO:0000256" key="14">
    <source>
        <dbReference type="ARBA" id="ARBA00022771"/>
    </source>
</evidence>
<evidence type="ECO:0000256" key="2">
    <source>
        <dbReference type="ARBA" id="ARBA00004642"/>
    </source>
</evidence>
<evidence type="ECO:0000256" key="5">
    <source>
        <dbReference type="ARBA" id="ARBA00012483"/>
    </source>
</evidence>
<dbReference type="EC" id="2.3.2.27" evidence="5 21"/>
<evidence type="ECO:0000256" key="20">
    <source>
        <dbReference type="PROSITE-ProRule" id="PRU00221"/>
    </source>
</evidence>
<evidence type="ECO:0000256" key="21">
    <source>
        <dbReference type="RuleBase" id="RU367101"/>
    </source>
</evidence>
<evidence type="ECO:0000256" key="11">
    <source>
        <dbReference type="ARBA" id="ARBA00022728"/>
    </source>
</evidence>
<evidence type="ECO:0000256" key="12">
    <source>
        <dbReference type="ARBA" id="ARBA00022737"/>
    </source>
</evidence>
<dbReference type="GO" id="GO:0005654">
    <property type="term" value="C:nucleoplasm"/>
    <property type="evidence" value="ECO:0007669"/>
    <property type="project" value="UniProtKB-SubCell"/>
</dbReference>
<dbReference type="PROSITE" id="PS00678">
    <property type="entry name" value="WD_REPEATS_1"/>
    <property type="match status" value="2"/>
</dbReference>
<organism evidence="24 25">
    <name type="scientific">Tieghemiomyces parasiticus</name>
    <dbReference type="NCBI Taxonomy" id="78921"/>
    <lineage>
        <taxon>Eukaryota</taxon>
        <taxon>Fungi</taxon>
        <taxon>Fungi incertae sedis</taxon>
        <taxon>Zoopagomycota</taxon>
        <taxon>Kickxellomycotina</taxon>
        <taxon>Dimargaritomycetes</taxon>
        <taxon>Dimargaritales</taxon>
        <taxon>Dimargaritaceae</taxon>
        <taxon>Tieghemiomyces</taxon>
    </lineage>
</organism>
<keyword evidence="25" id="KW-1185">Reference proteome</keyword>
<gene>
    <name evidence="24" type="ORF">IWQ60_009579</name>
</gene>
<comment type="subcellular location">
    <subcellularLocation>
        <location evidence="2">Nucleus</location>
        <location evidence="2">Nucleoplasm</location>
    </subcellularLocation>
</comment>
<dbReference type="Gene3D" id="3.30.40.10">
    <property type="entry name" value="Zinc/RING finger domain, C3HC4 (zinc finger)"/>
    <property type="match status" value="1"/>
</dbReference>
<dbReference type="Gene3D" id="2.130.10.10">
    <property type="entry name" value="YVTN repeat-like/Quinoprotein amine dehydrogenase"/>
    <property type="match status" value="1"/>
</dbReference>
<dbReference type="Pfam" id="PF11789">
    <property type="entry name" value="zf-Nse"/>
    <property type="match status" value="1"/>
</dbReference>
<dbReference type="InterPro" id="IPR003613">
    <property type="entry name" value="Ubox_domain"/>
</dbReference>
<dbReference type="GO" id="GO:0008270">
    <property type="term" value="F:zinc ion binding"/>
    <property type="evidence" value="ECO:0007669"/>
    <property type="project" value="UniProtKB-KW"/>
</dbReference>
<evidence type="ECO:0000259" key="23">
    <source>
        <dbReference type="PROSITE" id="PS51698"/>
    </source>
</evidence>
<sequence length="532" mass="56596">MLCAISGERPETPVVSTKSGHVYEKRLIEKYIAEHGSCPVTGNELTEDDLVEIRSEMPLPRPKLPNMTSIPSLLGAFQDEWDNVMLESYTLRQQQQQLRQELAQALYQNDAAARVIARLIKERDAAREALTNVQAHVGPNGAPAEADAMQVEGEHSSGPAGSAAAAHEEEGMGESVLAKIDATAKALSKTRKKRKAPAGLTDAEAVTQFTNMSTAPSMHSSTKPGVTCLAVDASGDLVLTGGEDHHVQIYQSSAGQIRAVLKGHGGPVRCVAWGSAAADQGAGGLDIVLSASADQTVRVWHAKEASEEDRATTTSPYACIATVHAHNAEVTGLAVHPSGTYFASASMAGTWCFHELTTGRVLTTVQRDGAGGFTAAAFHPDGIILGTGATDGAIQIWNVKTQTVLATFAAHTAATSALAFSENGYYLAAASHDYSVRIWDLRKQAVIHTIELDTESGTPPLALAFDYSGNYLAVGGVDIRIFQAKTWKELVMFDDNQAPVTGVTFTSHDARTLVVSSLDRTLRYYGLPAQES</sequence>
<keyword evidence="13 21" id="KW-0227">DNA damage</keyword>
<dbReference type="Pfam" id="PF24814">
    <property type="entry name" value="WD40_Prp19"/>
    <property type="match status" value="1"/>
</dbReference>
<comment type="catalytic activity">
    <reaction evidence="1 21">
        <text>S-ubiquitinyl-[E2 ubiquitin-conjugating enzyme]-L-cysteine + [acceptor protein]-L-lysine = [E2 ubiquitin-conjugating enzyme]-L-cysteine + N(6)-ubiquitinyl-[acceptor protein]-L-lysine.</text>
        <dbReference type="EC" id="2.3.2.27"/>
    </reaction>
</comment>
<dbReference type="GO" id="GO:0061630">
    <property type="term" value="F:ubiquitin protein ligase activity"/>
    <property type="evidence" value="ECO:0007669"/>
    <property type="project" value="UniProtKB-UniRule"/>
</dbReference>
<feature type="repeat" description="WD" evidence="20">
    <location>
        <begin position="374"/>
        <end position="407"/>
    </location>
</feature>
<keyword evidence="8 21" id="KW-0507">mRNA processing</keyword>
<dbReference type="PANTHER" id="PTHR43995">
    <property type="entry name" value="PRE-MRNA-PROCESSING FACTOR 19"/>
    <property type="match status" value="1"/>
</dbReference>
<keyword evidence="11 21" id="KW-0747">Spliceosome</keyword>
<keyword evidence="12" id="KW-0677">Repeat</keyword>
<keyword evidence="7 20" id="KW-0853">WD repeat</keyword>
<dbReference type="SUPFAM" id="SSF50978">
    <property type="entry name" value="WD40 repeat-like"/>
    <property type="match status" value="1"/>
</dbReference>
<dbReference type="PRINTS" id="PR00320">
    <property type="entry name" value="GPROTEINBRPT"/>
</dbReference>
<feature type="repeat" description="WD" evidence="20">
    <location>
        <begin position="408"/>
        <end position="449"/>
    </location>
</feature>
<feature type="region of interest" description="Disordered" evidence="22">
    <location>
        <begin position="133"/>
        <end position="172"/>
    </location>
</feature>
<evidence type="ECO:0000256" key="8">
    <source>
        <dbReference type="ARBA" id="ARBA00022664"/>
    </source>
</evidence>
<evidence type="ECO:0000256" key="18">
    <source>
        <dbReference type="ARBA" id="ARBA00023204"/>
    </source>
</evidence>
<dbReference type="SMART" id="SM00320">
    <property type="entry name" value="WD40"/>
    <property type="match status" value="7"/>
</dbReference>
<dbReference type="InterPro" id="IPR038959">
    <property type="entry name" value="Prp19"/>
</dbReference>
<evidence type="ECO:0000256" key="9">
    <source>
        <dbReference type="ARBA" id="ARBA00022679"/>
    </source>
</evidence>
<dbReference type="InterPro" id="IPR013915">
    <property type="entry name" value="Prp19_cc"/>
</dbReference>
<evidence type="ECO:0000256" key="1">
    <source>
        <dbReference type="ARBA" id="ARBA00000900"/>
    </source>
</evidence>
<feature type="repeat" description="WD" evidence="20">
    <location>
        <begin position="261"/>
        <end position="310"/>
    </location>
</feature>
<dbReference type="InterPro" id="IPR001680">
    <property type="entry name" value="WD40_rpt"/>
</dbReference>
<dbReference type="FunFam" id="3.30.40.10:FF:000027">
    <property type="entry name" value="Pre-mRNA-processing factor 19, putative"/>
    <property type="match status" value="1"/>
</dbReference>
<evidence type="ECO:0000256" key="15">
    <source>
        <dbReference type="ARBA" id="ARBA00022786"/>
    </source>
</evidence>
<feature type="compositionally biased region" description="Low complexity" evidence="22">
    <location>
        <begin position="156"/>
        <end position="165"/>
    </location>
</feature>
<dbReference type="GO" id="GO:0070534">
    <property type="term" value="P:protein K63-linked ubiquitination"/>
    <property type="evidence" value="ECO:0007669"/>
    <property type="project" value="UniProtKB-UniRule"/>
</dbReference>
<evidence type="ECO:0000256" key="19">
    <source>
        <dbReference type="ARBA" id="ARBA00023242"/>
    </source>
</evidence>
<keyword evidence="14" id="KW-0863">Zinc-finger</keyword>
<evidence type="ECO:0000256" key="16">
    <source>
        <dbReference type="ARBA" id="ARBA00022833"/>
    </source>
</evidence>
<evidence type="ECO:0000313" key="25">
    <source>
        <dbReference type="Proteomes" id="UP001150569"/>
    </source>
</evidence>
<keyword evidence="9 21" id="KW-0808">Transferase</keyword>
<comment type="function">
    <text evidence="21">Ubiquitin-protein ligase which is mainly involved pre-mRNA splicing and DNA repair. Required for pre-mRNA splicing as component of the spliceosome.</text>
</comment>
<accession>A0A9W7ZSS1</accession>
<dbReference type="Proteomes" id="UP001150569">
    <property type="component" value="Unassembled WGS sequence"/>
</dbReference>
<keyword evidence="17 21" id="KW-0508">mRNA splicing</keyword>
<dbReference type="InterPro" id="IPR013083">
    <property type="entry name" value="Znf_RING/FYVE/PHD"/>
</dbReference>
<dbReference type="PROSITE" id="PS50082">
    <property type="entry name" value="WD_REPEATS_2"/>
    <property type="match status" value="3"/>
</dbReference>
<keyword evidence="10" id="KW-0479">Metal-binding</keyword>
<dbReference type="GO" id="GO:0071006">
    <property type="term" value="C:U2-type catalytic step 1 spliceosome"/>
    <property type="evidence" value="ECO:0007669"/>
    <property type="project" value="TreeGrafter"/>
</dbReference>
<dbReference type="InterPro" id="IPR004181">
    <property type="entry name" value="Znf_MIZ"/>
</dbReference>
<dbReference type="SUPFAM" id="SSF57850">
    <property type="entry name" value="RING/U-box"/>
    <property type="match status" value="1"/>
</dbReference>
<name>A0A9W7ZSS1_9FUNG</name>